<sequence>MPDHIPKQKSISAVCLPKQKSTPSARFGIGQRLYGKIANSDLMTKQKQAETCVAYVRVSSARQVEEGVSIETQIRRVKSLAEFREFLLPDENIFIDEGVSAGVPLWKRPAGKQMLKQIICSKVRHLLAYKLDRVFRNTRDCLATVDELQDEDVSIHFCEFDGGPMDTTSATGRMFLTVLAAFGELERGLISERTKHALTFLKQNRKRFTKDIYGWDCDDEGNLTPNDEEQRWIDWMRVEYFNDDVSATQIARKLNEKGIPTKRGKKWGHSGVLRTIKCEFHKHR</sequence>
<gene>
    <name evidence="5" type="primary">spoIVCA</name>
</gene>
<keyword evidence="1" id="KW-0229">DNA integration</keyword>
<dbReference type="GO" id="GO:0003677">
    <property type="term" value="F:DNA binding"/>
    <property type="evidence" value="ECO:0007669"/>
    <property type="project" value="UniProtKB-KW"/>
</dbReference>
<dbReference type="InterPro" id="IPR006119">
    <property type="entry name" value="Resolv_N"/>
</dbReference>
<dbReference type="SUPFAM" id="SSF53041">
    <property type="entry name" value="Resolvase-like"/>
    <property type="match status" value="1"/>
</dbReference>
<keyword evidence="3" id="KW-0233">DNA recombination</keyword>
<dbReference type="AlphaFoldDB" id="A0A075HX38"/>
<dbReference type="Gene3D" id="3.90.1750.20">
    <property type="entry name" value="Putative Large Serine Recombinase, Chain B, Domain 2"/>
    <property type="match status" value="1"/>
</dbReference>
<accession>A0A075HX38</accession>
<dbReference type="SMART" id="SM00857">
    <property type="entry name" value="Resolvase"/>
    <property type="match status" value="1"/>
</dbReference>
<dbReference type="GO" id="GO:0015074">
    <property type="term" value="P:DNA integration"/>
    <property type="evidence" value="ECO:0007669"/>
    <property type="project" value="UniProtKB-KW"/>
</dbReference>
<evidence type="ECO:0000256" key="1">
    <source>
        <dbReference type="ARBA" id="ARBA00022908"/>
    </source>
</evidence>
<dbReference type="Pfam" id="PF07508">
    <property type="entry name" value="Recombinase"/>
    <property type="match status" value="1"/>
</dbReference>
<dbReference type="Pfam" id="PF00239">
    <property type="entry name" value="Resolvase"/>
    <property type="match status" value="1"/>
</dbReference>
<dbReference type="GO" id="GO:0000150">
    <property type="term" value="F:DNA strand exchange activity"/>
    <property type="evidence" value="ECO:0007669"/>
    <property type="project" value="InterPro"/>
</dbReference>
<evidence type="ECO:0000256" key="2">
    <source>
        <dbReference type="ARBA" id="ARBA00023125"/>
    </source>
</evidence>
<keyword evidence="2" id="KW-0238">DNA-binding</keyword>
<dbReference type="InterPro" id="IPR050639">
    <property type="entry name" value="SSR_resolvase"/>
</dbReference>
<protein>
    <submittedName>
        <fullName evidence="5">Resolvase domain-containing protein (SpoIVCA)</fullName>
    </submittedName>
</protein>
<name>A0A075HX38_9EURY</name>
<evidence type="ECO:0000256" key="3">
    <source>
        <dbReference type="ARBA" id="ARBA00023172"/>
    </source>
</evidence>
<reference evidence="5" key="1">
    <citation type="journal article" date="2014" name="Genome Biol. Evol.">
        <title>Pangenome evidence for extensive interdomain horizontal transfer affecting lineage core and shell genes in uncultured planktonic thaumarchaeota and euryarchaeota.</title>
        <authorList>
            <person name="Deschamps P."/>
            <person name="Zivanovic Y."/>
            <person name="Moreira D."/>
            <person name="Rodriguez-Valera F."/>
            <person name="Lopez-Garcia P."/>
        </authorList>
    </citation>
    <scope>NUCLEOTIDE SEQUENCE</scope>
</reference>
<dbReference type="PANTHER" id="PTHR30461:SF23">
    <property type="entry name" value="DNA RECOMBINASE-RELATED"/>
    <property type="match status" value="1"/>
</dbReference>
<dbReference type="PROSITE" id="PS00397">
    <property type="entry name" value="RECOMBINASES_1"/>
    <property type="match status" value="1"/>
</dbReference>
<dbReference type="PANTHER" id="PTHR30461">
    <property type="entry name" value="DNA-INVERTASE FROM LAMBDOID PROPHAGE"/>
    <property type="match status" value="1"/>
</dbReference>
<dbReference type="InterPro" id="IPR036162">
    <property type="entry name" value="Resolvase-like_N_sf"/>
</dbReference>
<evidence type="ECO:0000259" key="4">
    <source>
        <dbReference type="PROSITE" id="PS51736"/>
    </source>
</evidence>
<proteinExistence type="predicted"/>
<dbReference type="EMBL" id="KF901159">
    <property type="protein sequence ID" value="AIF20244.1"/>
    <property type="molecule type" value="Genomic_DNA"/>
</dbReference>
<dbReference type="PROSITE" id="PS51736">
    <property type="entry name" value="RECOMBINASES_3"/>
    <property type="match status" value="1"/>
</dbReference>
<dbReference type="CDD" id="cd03768">
    <property type="entry name" value="SR_ResInv"/>
    <property type="match status" value="1"/>
</dbReference>
<feature type="domain" description="Resolvase/invertase-type recombinase catalytic" evidence="4">
    <location>
        <begin position="51"/>
        <end position="205"/>
    </location>
</feature>
<dbReference type="InterPro" id="IPR006118">
    <property type="entry name" value="Recombinase_CS"/>
</dbReference>
<dbReference type="Gene3D" id="3.40.50.1390">
    <property type="entry name" value="Resolvase, N-terminal catalytic domain"/>
    <property type="match status" value="1"/>
</dbReference>
<dbReference type="InterPro" id="IPR011109">
    <property type="entry name" value="DNA_bind_recombinase_dom"/>
</dbReference>
<organism evidence="5">
    <name type="scientific">uncultured marine group II/III euryarchaeote KM3_88_H06</name>
    <dbReference type="NCBI Taxonomy" id="1456537"/>
    <lineage>
        <taxon>Archaea</taxon>
        <taxon>Methanobacteriati</taxon>
        <taxon>Methanobacteriota</taxon>
        <taxon>environmental samples</taxon>
    </lineage>
</organism>
<evidence type="ECO:0000313" key="5">
    <source>
        <dbReference type="EMBL" id="AIF20244.1"/>
    </source>
</evidence>
<dbReference type="InterPro" id="IPR038109">
    <property type="entry name" value="DNA_bind_recomb_sf"/>
</dbReference>